<gene>
    <name evidence="4" type="ORF">VHEMI02198</name>
</gene>
<evidence type="ECO:0000259" key="3">
    <source>
        <dbReference type="Pfam" id="PF05368"/>
    </source>
</evidence>
<dbReference type="STRING" id="1531966.A0A0A1SV56"/>
<evidence type="ECO:0000313" key="4">
    <source>
        <dbReference type="EMBL" id="CEJ82111.1"/>
    </source>
</evidence>
<dbReference type="HOGENOM" id="CLU_044876_3_2_1"/>
<reference evidence="4 5" key="1">
    <citation type="journal article" date="2015" name="Genome Announc.">
        <title>Draft Genome Sequence and Gene Annotation of the Entomopathogenic Fungus Verticillium hemipterigenum.</title>
        <authorList>
            <person name="Horn F."/>
            <person name="Habel A."/>
            <person name="Scharf D.H."/>
            <person name="Dworschak J."/>
            <person name="Brakhage A.A."/>
            <person name="Guthke R."/>
            <person name="Hertweck C."/>
            <person name="Linde J."/>
        </authorList>
    </citation>
    <scope>NUCLEOTIDE SEQUENCE [LARGE SCALE GENOMIC DNA]</scope>
</reference>
<evidence type="ECO:0000256" key="2">
    <source>
        <dbReference type="ARBA" id="ARBA00023002"/>
    </source>
</evidence>
<keyword evidence="1" id="KW-0521">NADP</keyword>
<proteinExistence type="predicted"/>
<dbReference type="Pfam" id="PF05368">
    <property type="entry name" value="NmrA"/>
    <property type="match status" value="1"/>
</dbReference>
<dbReference type="Gene3D" id="3.90.25.10">
    <property type="entry name" value="UDP-galactose 4-epimerase, domain 1"/>
    <property type="match status" value="1"/>
</dbReference>
<dbReference type="Proteomes" id="UP000039046">
    <property type="component" value="Unassembled WGS sequence"/>
</dbReference>
<dbReference type="AlphaFoldDB" id="A0A0A1SV56"/>
<protein>
    <recommendedName>
        <fullName evidence="3">NmrA-like domain-containing protein</fullName>
    </recommendedName>
</protein>
<organism evidence="4 5">
    <name type="scientific">[Torrubiella] hemipterigena</name>
    <dbReference type="NCBI Taxonomy" id="1531966"/>
    <lineage>
        <taxon>Eukaryota</taxon>
        <taxon>Fungi</taxon>
        <taxon>Dikarya</taxon>
        <taxon>Ascomycota</taxon>
        <taxon>Pezizomycotina</taxon>
        <taxon>Sordariomycetes</taxon>
        <taxon>Hypocreomycetidae</taxon>
        <taxon>Hypocreales</taxon>
        <taxon>Clavicipitaceae</taxon>
        <taxon>Clavicipitaceae incertae sedis</taxon>
        <taxon>'Torrubiella' clade</taxon>
    </lineage>
</organism>
<accession>A0A0A1SV56</accession>
<dbReference type="InterPro" id="IPR045312">
    <property type="entry name" value="PCBER-like"/>
</dbReference>
<dbReference type="EMBL" id="CDHN01000001">
    <property type="protein sequence ID" value="CEJ82111.1"/>
    <property type="molecule type" value="Genomic_DNA"/>
</dbReference>
<evidence type="ECO:0000313" key="5">
    <source>
        <dbReference type="Proteomes" id="UP000039046"/>
    </source>
</evidence>
<feature type="domain" description="NmrA-like" evidence="3">
    <location>
        <begin position="6"/>
        <end position="243"/>
    </location>
</feature>
<keyword evidence="2" id="KW-0560">Oxidoreductase</keyword>
<dbReference type="OrthoDB" id="9974981at2759"/>
<name>A0A0A1SV56_9HYPO</name>
<keyword evidence="5" id="KW-1185">Reference proteome</keyword>
<dbReference type="PANTHER" id="PTHR47706:SF1">
    <property type="entry name" value="CIPA-LIKE, PUTATIVE (AFU_ORTHOLOGUE AFUA_1G12460)-RELATED"/>
    <property type="match status" value="1"/>
</dbReference>
<dbReference type="InterPro" id="IPR008030">
    <property type="entry name" value="NmrA-like"/>
</dbReference>
<sequence>MAQSIQNVVLVGAAGSVGEAVLAALVASKKFNIKIIRRLGSTSAAPDGITVEDVDFDSHEALVKSLEGQDAVVSTVGGPGVPVQKNFIDAAVTAGVQRFIPSDFGSNLYHPSATSNPIFAQKLKILAYLVEQAKASSLTWTSVATNALLDWGIEHDFILNFSEYKPSIIDGGDFEFTTTRLTTAAEAVVQILLKPEETKNRAVYLEDYRISQNQFLALAQKVAPNKPWQVNHITSQDLTKVGEENLAKGLMGPETFLPFVFRAAFTKSGGGDFDVTDNELLGLKRATEEDILGLLRAHLK</sequence>
<dbReference type="SUPFAM" id="SSF51735">
    <property type="entry name" value="NAD(P)-binding Rossmann-fold domains"/>
    <property type="match status" value="1"/>
</dbReference>
<dbReference type="CDD" id="cd05259">
    <property type="entry name" value="PCBER_SDR_a"/>
    <property type="match status" value="1"/>
</dbReference>
<dbReference type="InterPro" id="IPR051609">
    <property type="entry name" value="NmrA/Isoflavone_reductase-like"/>
</dbReference>
<dbReference type="GO" id="GO:0016491">
    <property type="term" value="F:oxidoreductase activity"/>
    <property type="evidence" value="ECO:0007669"/>
    <property type="project" value="UniProtKB-KW"/>
</dbReference>
<dbReference type="PANTHER" id="PTHR47706">
    <property type="entry name" value="NMRA-LIKE FAMILY PROTEIN"/>
    <property type="match status" value="1"/>
</dbReference>
<evidence type="ECO:0000256" key="1">
    <source>
        <dbReference type="ARBA" id="ARBA00022857"/>
    </source>
</evidence>
<dbReference type="InterPro" id="IPR036291">
    <property type="entry name" value="NAD(P)-bd_dom_sf"/>
</dbReference>
<dbReference type="Gene3D" id="3.40.50.720">
    <property type="entry name" value="NAD(P)-binding Rossmann-like Domain"/>
    <property type="match status" value="1"/>
</dbReference>